<dbReference type="PANTHER" id="PTHR38075">
    <property type="entry name" value="DUF4139 DOMAIN-CONTAINING PROTEIN"/>
    <property type="match status" value="1"/>
</dbReference>
<keyword evidence="1" id="KW-0175">Coiled coil</keyword>
<evidence type="ECO:0000313" key="5">
    <source>
        <dbReference type="Proteomes" id="UP001056981"/>
    </source>
</evidence>
<protein>
    <submittedName>
        <fullName evidence="4">DUF4139 domain-containing protein</fullName>
    </submittedName>
</protein>
<dbReference type="Pfam" id="PF13598">
    <property type="entry name" value="DUF4139"/>
    <property type="match status" value="1"/>
</dbReference>
<dbReference type="PANTHER" id="PTHR38075:SF1">
    <property type="entry name" value="DUF4139 DOMAIN-CONTAINING PROTEIN"/>
    <property type="match status" value="1"/>
</dbReference>
<sequence>MKKLFSMLISLMCMTTVFSDSVNEFNEDDLPLKRVTLYSSGVAHYEHEGKVKGNGKVEMLFLPSQISDVLKSIFVKDPAAKNLSVNYQSEDTLKKTMQSLKIDLSENNSIFKILNSQKGAEIEIYTPSKITGKILSVDKIEDSKPDMILSIAAVDGVKIISLKDVQSFKFTDPQRNEDLQKALSLILEASAKERKLISIDIESTGERNIGLSYVMEAPIWKPSYRLDMGNTSAAFQAWAIIDNSTDLDWKDVKLTLTSGRPVGFRQNLYEPYYTERETIPILAGQTADIETFDSAYDDDMAYEETMPIPLMEKRAYAKAAAPSMDEAKESSYFENQAIAKSSAGEMFAFSPVKPVNLPRQKSTMIPLSLASLPAQKYSVFSSIPYGSDVHPKLCISIENNSGLKFPAGPITVFENGEYSGDAILEFLPENEKRLIAFGDDIDVRGTKTEDFDENIHSLKIVKGVLTKRYKSSKNSVYTVKNSASKERSIIVEHFISAGFNLADEKKLLEKTSNKYRFNIKVKANSQEKLSVIEERFFEEIIQVNTMDNNSMIAICSNSKIPEKIKKAFKDVLDEKVKVDKAQIALNSLQNEQKSLNAEQDRIRKNLQAVGSETQQGKLFLDKLLEIENSLENLKKKIGQTEKEYSNMRSSFLDYVEKINIE</sequence>
<keyword evidence="2" id="KW-0732">Signal</keyword>
<evidence type="ECO:0000256" key="1">
    <source>
        <dbReference type="SAM" id="Coils"/>
    </source>
</evidence>
<reference evidence="4" key="1">
    <citation type="submission" date="2020-04" db="EMBL/GenBank/DDBJ databases">
        <title>Comparative genomics of oral phylogroup-2 Treponema strains.</title>
        <authorList>
            <person name="Zeng H."/>
            <person name="Chan Y.K."/>
            <person name="Watt R.M."/>
        </authorList>
    </citation>
    <scope>NUCLEOTIDE SEQUENCE</scope>
    <source>
        <strain evidence="4">OMZ 905</strain>
    </source>
</reference>
<evidence type="ECO:0000259" key="3">
    <source>
        <dbReference type="Pfam" id="PF13598"/>
    </source>
</evidence>
<gene>
    <name evidence="4" type="ORF">E4N86_00345</name>
</gene>
<organism evidence="4 5">
    <name type="scientific">Treponema denticola</name>
    <dbReference type="NCBI Taxonomy" id="158"/>
    <lineage>
        <taxon>Bacteria</taxon>
        <taxon>Pseudomonadati</taxon>
        <taxon>Spirochaetota</taxon>
        <taxon>Spirochaetia</taxon>
        <taxon>Spirochaetales</taxon>
        <taxon>Treponemataceae</taxon>
        <taxon>Treponema</taxon>
    </lineage>
</organism>
<accession>A0A9Q9EVR5</accession>
<dbReference type="Proteomes" id="UP001056981">
    <property type="component" value="Chromosome"/>
</dbReference>
<feature type="signal peptide" evidence="2">
    <location>
        <begin position="1"/>
        <end position="19"/>
    </location>
</feature>
<name>A0A9Q9EVR5_TREDN</name>
<dbReference type="InterPro" id="IPR037291">
    <property type="entry name" value="DUF4139"/>
</dbReference>
<dbReference type="AlphaFoldDB" id="A0A9Q9EVR5"/>
<feature type="coiled-coil region" evidence="1">
    <location>
        <begin position="571"/>
        <end position="650"/>
    </location>
</feature>
<feature type="domain" description="DUF4139" evidence="3">
    <location>
        <begin position="211"/>
        <end position="493"/>
    </location>
</feature>
<dbReference type="RefSeq" id="WP_253716920.1">
    <property type="nucleotide sequence ID" value="NZ_CP051522.1"/>
</dbReference>
<proteinExistence type="predicted"/>
<evidence type="ECO:0000256" key="2">
    <source>
        <dbReference type="SAM" id="SignalP"/>
    </source>
</evidence>
<dbReference type="EMBL" id="CP051635">
    <property type="protein sequence ID" value="UTC99237.1"/>
    <property type="molecule type" value="Genomic_DNA"/>
</dbReference>
<feature type="chain" id="PRO_5040440808" evidence="2">
    <location>
        <begin position="20"/>
        <end position="661"/>
    </location>
</feature>
<evidence type="ECO:0000313" key="4">
    <source>
        <dbReference type="EMBL" id="UTC99237.1"/>
    </source>
</evidence>